<name>A0A0A9FIG4_ARUDO</name>
<protein>
    <submittedName>
        <fullName evidence="1">Uncharacterized protein</fullName>
    </submittedName>
</protein>
<organism evidence="1">
    <name type="scientific">Arundo donax</name>
    <name type="common">Giant reed</name>
    <name type="synonym">Donax arundinaceus</name>
    <dbReference type="NCBI Taxonomy" id="35708"/>
    <lineage>
        <taxon>Eukaryota</taxon>
        <taxon>Viridiplantae</taxon>
        <taxon>Streptophyta</taxon>
        <taxon>Embryophyta</taxon>
        <taxon>Tracheophyta</taxon>
        <taxon>Spermatophyta</taxon>
        <taxon>Magnoliopsida</taxon>
        <taxon>Liliopsida</taxon>
        <taxon>Poales</taxon>
        <taxon>Poaceae</taxon>
        <taxon>PACMAD clade</taxon>
        <taxon>Arundinoideae</taxon>
        <taxon>Arundineae</taxon>
        <taxon>Arundo</taxon>
    </lineage>
</organism>
<accession>A0A0A9FIG4</accession>
<reference evidence="1" key="2">
    <citation type="journal article" date="2015" name="Data Brief">
        <title>Shoot transcriptome of the giant reed, Arundo donax.</title>
        <authorList>
            <person name="Barrero R.A."/>
            <person name="Guerrero F.D."/>
            <person name="Moolhuijzen P."/>
            <person name="Goolsby J.A."/>
            <person name="Tidwell J."/>
            <person name="Bellgard S.E."/>
            <person name="Bellgard M.I."/>
        </authorList>
    </citation>
    <scope>NUCLEOTIDE SEQUENCE</scope>
    <source>
        <tissue evidence="1">Shoot tissue taken approximately 20 cm above the soil surface</tissue>
    </source>
</reference>
<sequence length="14" mass="1716">MQQLKMKVEARPRT</sequence>
<dbReference type="EMBL" id="GBRH01189843">
    <property type="protein sequence ID" value="JAE08053.1"/>
    <property type="molecule type" value="Transcribed_RNA"/>
</dbReference>
<evidence type="ECO:0000313" key="1">
    <source>
        <dbReference type="EMBL" id="JAE08053.1"/>
    </source>
</evidence>
<reference evidence="1" key="1">
    <citation type="submission" date="2014-09" db="EMBL/GenBank/DDBJ databases">
        <authorList>
            <person name="Magalhaes I.L.F."/>
            <person name="Oliveira U."/>
            <person name="Santos F.R."/>
            <person name="Vidigal T.H.D.A."/>
            <person name="Brescovit A.D."/>
            <person name="Santos A.J."/>
        </authorList>
    </citation>
    <scope>NUCLEOTIDE SEQUENCE</scope>
    <source>
        <tissue evidence="1">Shoot tissue taken approximately 20 cm above the soil surface</tissue>
    </source>
</reference>
<proteinExistence type="predicted"/>